<evidence type="ECO:0000256" key="7">
    <source>
        <dbReference type="SAM" id="Phobius"/>
    </source>
</evidence>
<gene>
    <name evidence="8" type="ORF">HID58_078670</name>
</gene>
<proteinExistence type="inferred from homology"/>
<evidence type="ECO:0000256" key="1">
    <source>
        <dbReference type="ARBA" id="ARBA00004370"/>
    </source>
</evidence>
<comment type="similarity">
    <text evidence="2">Belongs to the UPF0496 family.</text>
</comment>
<evidence type="ECO:0000256" key="2">
    <source>
        <dbReference type="ARBA" id="ARBA00009074"/>
    </source>
</evidence>
<evidence type="ECO:0000313" key="9">
    <source>
        <dbReference type="Proteomes" id="UP000824890"/>
    </source>
</evidence>
<evidence type="ECO:0000256" key="5">
    <source>
        <dbReference type="ARBA" id="ARBA00023136"/>
    </source>
</evidence>
<organism evidence="8 9">
    <name type="scientific">Brassica napus</name>
    <name type="common">Rape</name>
    <dbReference type="NCBI Taxonomy" id="3708"/>
    <lineage>
        <taxon>Eukaryota</taxon>
        <taxon>Viridiplantae</taxon>
        <taxon>Streptophyta</taxon>
        <taxon>Embryophyta</taxon>
        <taxon>Tracheophyta</taxon>
        <taxon>Spermatophyta</taxon>
        <taxon>Magnoliopsida</taxon>
        <taxon>eudicotyledons</taxon>
        <taxon>Gunneridae</taxon>
        <taxon>Pentapetalae</taxon>
        <taxon>rosids</taxon>
        <taxon>malvids</taxon>
        <taxon>Brassicales</taxon>
        <taxon>Brassicaceae</taxon>
        <taxon>Brassiceae</taxon>
        <taxon>Brassica</taxon>
    </lineage>
</organism>
<accession>A0ABQ7YUS3</accession>
<evidence type="ECO:0000256" key="3">
    <source>
        <dbReference type="ARBA" id="ARBA00022692"/>
    </source>
</evidence>
<comment type="subcellular location">
    <subcellularLocation>
        <location evidence="1">Membrane</location>
    </subcellularLocation>
</comment>
<dbReference type="EMBL" id="JAGKQM010000017">
    <property type="protein sequence ID" value="KAH0871648.1"/>
    <property type="molecule type" value="Genomic_DNA"/>
</dbReference>
<keyword evidence="9" id="KW-1185">Reference proteome</keyword>
<dbReference type="PANTHER" id="PTHR31113">
    <property type="entry name" value="UPF0496 PROTEIN 3-RELATED"/>
    <property type="match status" value="1"/>
</dbReference>
<evidence type="ECO:0000256" key="6">
    <source>
        <dbReference type="SAM" id="MobiDB-lite"/>
    </source>
</evidence>
<feature type="transmembrane region" description="Helical" evidence="7">
    <location>
        <begin position="225"/>
        <end position="246"/>
    </location>
</feature>
<dbReference type="PANTHER" id="PTHR31113:SF43">
    <property type="entry name" value="BNAA03G52770D PROTEIN"/>
    <property type="match status" value="1"/>
</dbReference>
<dbReference type="InterPro" id="IPR007749">
    <property type="entry name" value="DUF677"/>
</dbReference>
<keyword evidence="4 7" id="KW-1133">Transmembrane helix</keyword>
<name>A0ABQ7YUS3_BRANA</name>
<protein>
    <submittedName>
        <fullName evidence="8">Uncharacterized protein</fullName>
    </submittedName>
</protein>
<sequence>NYLSSKKKKMGNQTSKKSHETSSKTTTTSMHYTTELRSYEAACKADTELQSFDTCMQARTSHVISTLATGVEVRALSFDSLKEVTECLLEMNQEVVKVILDCKKDIWKNNELFELVEDYFENSLKTLDFCAALEKGLRKARDSQLLILVALQQFEDESLVEGGNGYEKTLEELKNFKEAESPFDEDFFKMFQSVYKHQMLMLEKLQHRKNKLDKKLKSIHTWRKLSSIIFVATFATVLICSVVAAAMAAPPVAAALAAATAIPLGSMGKWVDSLWKNYENALKGQKEVISSMQAGTFVAVKDLDNIRILIERLEIEIKGMVMCAEFAVEHEAVRIGIAEIKKKLEVFKKCVEELGVQAGLCSRDIRRARTVILQRIIKHPNHGSSST</sequence>
<evidence type="ECO:0000256" key="4">
    <source>
        <dbReference type="ARBA" id="ARBA00022989"/>
    </source>
</evidence>
<feature type="compositionally biased region" description="Basic residues" evidence="6">
    <location>
        <begin position="1"/>
        <end position="10"/>
    </location>
</feature>
<keyword evidence="5 7" id="KW-0472">Membrane</keyword>
<reference evidence="8 9" key="1">
    <citation type="submission" date="2021-05" db="EMBL/GenBank/DDBJ databases">
        <title>Genome Assembly of Synthetic Allotetraploid Brassica napus Reveals Homoeologous Exchanges between Subgenomes.</title>
        <authorList>
            <person name="Davis J.T."/>
        </authorList>
    </citation>
    <scope>NUCLEOTIDE SEQUENCE [LARGE SCALE GENOMIC DNA]</scope>
    <source>
        <strain evidence="9">cv. Da-Ae</strain>
        <tissue evidence="8">Seedling</tissue>
    </source>
</reference>
<evidence type="ECO:0000313" key="8">
    <source>
        <dbReference type="EMBL" id="KAH0871648.1"/>
    </source>
</evidence>
<feature type="region of interest" description="Disordered" evidence="6">
    <location>
        <begin position="1"/>
        <end position="29"/>
    </location>
</feature>
<dbReference type="Proteomes" id="UP000824890">
    <property type="component" value="Unassembled WGS sequence"/>
</dbReference>
<dbReference type="Pfam" id="PF05055">
    <property type="entry name" value="DUF677"/>
    <property type="match status" value="1"/>
</dbReference>
<comment type="caution">
    <text evidence="8">The sequence shown here is derived from an EMBL/GenBank/DDBJ whole genome shotgun (WGS) entry which is preliminary data.</text>
</comment>
<feature type="non-terminal residue" evidence="8">
    <location>
        <position position="1"/>
    </location>
</feature>
<keyword evidence="3 7" id="KW-0812">Transmembrane</keyword>